<dbReference type="EMBL" id="BARS01004041">
    <property type="protein sequence ID" value="GAF72122.1"/>
    <property type="molecule type" value="Genomic_DNA"/>
</dbReference>
<reference evidence="1" key="1">
    <citation type="journal article" date="2014" name="Front. Microbiol.">
        <title>High frequency of phylogenetically diverse reductive dehalogenase-homologous genes in deep subseafloor sedimentary metagenomes.</title>
        <authorList>
            <person name="Kawai M."/>
            <person name="Futagami T."/>
            <person name="Toyoda A."/>
            <person name="Takaki Y."/>
            <person name="Nishi S."/>
            <person name="Hori S."/>
            <person name="Arai W."/>
            <person name="Tsubouchi T."/>
            <person name="Morono Y."/>
            <person name="Uchiyama I."/>
            <person name="Ito T."/>
            <person name="Fujiyama A."/>
            <person name="Inagaki F."/>
            <person name="Takami H."/>
        </authorList>
    </citation>
    <scope>NUCLEOTIDE SEQUENCE</scope>
    <source>
        <strain evidence="1">Expedition CK06-06</strain>
    </source>
</reference>
<evidence type="ECO:0000313" key="1">
    <source>
        <dbReference type="EMBL" id="GAF72122.1"/>
    </source>
</evidence>
<organism evidence="1">
    <name type="scientific">marine sediment metagenome</name>
    <dbReference type="NCBI Taxonomy" id="412755"/>
    <lineage>
        <taxon>unclassified sequences</taxon>
        <taxon>metagenomes</taxon>
        <taxon>ecological metagenomes</taxon>
    </lineage>
</organism>
<protein>
    <submittedName>
        <fullName evidence="1">Uncharacterized protein</fullName>
    </submittedName>
</protein>
<sequence length="44" mass="5010">MMNKKGIQTTIVAFILLALLLSLVFSFIFDKIELDELKTILIIV</sequence>
<feature type="non-terminal residue" evidence="1">
    <location>
        <position position="44"/>
    </location>
</feature>
<proteinExistence type="predicted"/>
<dbReference type="AlphaFoldDB" id="X0S869"/>
<comment type="caution">
    <text evidence="1">The sequence shown here is derived from an EMBL/GenBank/DDBJ whole genome shotgun (WGS) entry which is preliminary data.</text>
</comment>
<gene>
    <name evidence="1" type="ORF">S01H1_07877</name>
</gene>
<name>X0S869_9ZZZZ</name>
<accession>X0S869</accession>